<dbReference type="KEGG" id="gms:SOIL9_30890"/>
<gene>
    <name evidence="1" type="ORF">SOIL9_30890</name>
</gene>
<accession>A0A6P2D2K7</accession>
<proteinExistence type="predicted"/>
<keyword evidence="2" id="KW-1185">Reference proteome</keyword>
<protein>
    <submittedName>
        <fullName evidence="1">Uncharacterized protein</fullName>
    </submittedName>
</protein>
<reference evidence="1 2" key="1">
    <citation type="submission" date="2019-05" db="EMBL/GenBank/DDBJ databases">
        <authorList>
            <consortium name="Science for Life Laboratories"/>
        </authorList>
    </citation>
    <scope>NUCLEOTIDE SEQUENCE [LARGE SCALE GENOMIC DNA]</scope>
    <source>
        <strain evidence="1">Soil9</strain>
    </source>
</reference>
<dbReference type="Proteomes" id="UP000464178">
    <property type="component" value="Chromosome"/>
</dbReference>
<organism evidence="1 2">
    <name type="scientific">Gemmata massiliana</name>
    <dbReference type="NCBI Taxonomy" id="1210884"/>
    <lineage>
        <taxon>Bacteria</taxon>
        <taxon>Pseudomonadati</taxon>
        <taxon>Planctomycetota</taxon>
        <taxon>Planctomycetia</taxon>
        <taxon>Gemmatales</taxon>
        <taxon>Gemmataceae</taxon>
        <taxon>Gemmata</taxon>
    </lineage>
</organism>
<evidence type="ECO:0000313" key="2">
    <source>
        <dbReference type="Proteomes" id="UP000464178"/>
    </source>
</evidence>
<dbReference type="EMBL" id="LR593886">
    <property type="protein sequence ID" value="VTR94625.1"/>
    <property type="molecule type" value="Genomic_DNA"/>
</dbReference>
<name>A0A6P2D2K7_9BACT</name>
<sequence length="159" mass="17812">MIPLPTIDALDSITIPVACPVPWDTMRGDHRTRFCDKCSQNVHDVSELTRAEAVQLVSGDKLPCLRIYRRPDGRIMTADCATKRDRVWKWLDRRSTWAAALFAVVFMAGCDRERLSGEMAGAPCRYESLLEHTVETGSQSVVEGITLEAARHHETGEGR</sequence>
<dbReference type="AlphaFoldDB" id="A0A6P2D2K7"/>
<dbReference type="RefSeq" id="WP_162669136.1">
    <property type="nucleotide sequence ID" value="NZ_LR593886.1"/>
</dbReference>
<evidence type="ECO:0000313" key="1">
    <source>
        <dbReference type="EMBL" id="VTR94625.1"/>
    </source>
</evidence>